<dbReference type="PANTHER" id="PTHR24138:SF12">
    <property type="entry name" value="PATATIN FAMILY PROTEIN"/>
    <property type="match status" value="1"/>
</dbReference>
<evidence type="ECO:0000256" key="2">
    <source>
        <dbReference type="PROSITE-ProRule" id="PRU01161"/>
    </source>
</evidence>
<dbReference type="NCBIfam" id="NF041079">
    <property type="entry name" value="CBASS_lipase"/>
    <property type="match status" value="1"/>
</dbReference>
<dbReference type="Gene3D" id="3.40.1090.10">
    <property type="entry name" value="Cytosolic phospholipase A2 catalytic domain"/>
    <property type="match status" value="1"/>
</dbReference>
<evidence type="ECO:0000313" key="4">
    <source>
        <dbReference type="EMBL" id="VUZ83734.1"/>
    </source>
</evidence>
<dbReference type="GO" id="GO:0016042">
    <property type="term" value="P:lipid catabolic process"/>
    <property type="evidence" value="ECO:0007669"/>
    <property type="project" value="UniProtKB-UniRule"/>
</dbReference>
<proteinExistence type="predicted"/>
<dbReference type="EC" id="3.1.1.-" evidence="4"/>
<feature type="short sequence motif" description="GXGXXG" evidence="2">
    <location>
        <begin position="12"/>
        <end position="17"/>
    </location>
</feature>
<dbReference type="Pfam" id="PF01734">
    <property type="entry name" value="Patatin"/>
    <property type="match status" value="1"/>
</dbReference>
<feature type="active site" description="Nucleophile" evidence="2">
    <location>
        <position position="46"/>
    </location>
</feature>
<evidence type="ECO:0000256" key="1">
    <source>
        <dbReference type="ARBA" id="ARBA00023098"/>
    </source>
</evidence>
<dbReference type="AlphaFoldDB" id="A0A564ZEN9"/>
<reference evidence="4 5" key="1">
    <citation type="submission" date="2019-07" db="EMBL/GenBank/DDBJ databases">
        <authorList>
            <person name="Cremers G."/>
        </authorList>
    </citation>
    <scope>NUCLEOTIDE SEQUENCE [LARGE SCALE GENOMIC DNA]</scope>
</reference>
<accession>A0A564ZEN9</accession>
<dbReference type="EMBL" id="CABIKM010000001">
    <property type="protein sequence ID" value="VUZ83734.1"/>
    <property type="molecule type" value="Genomic_DNA"/>
</dbReference>
<feature type="domain" description="PNPLA" evidence="3">
    <location>
        <begin position="8"/>
        <end position="189"/>
    </location>
</feature>
<evidence type="ECO:0000259" key="3">
    <source>
        <dbReference type="PROSITE" id="PS51635"/>
    </source>
</evidence>
<keyword evidence="5" id="KW-1185">Reference proteome</keyword>
<evidence type="ECO:0000313" key="5">
    <source>
        <dbReference type="Proteomes" id="UP000334340"/>
    </source>
</evidence>
<dbReference type="InterPro" id="IPR002641">
    <property type="entry name" value="PNPLA_dom"/>
</dbReference>
<dbReference type="SUPFAM" id="SSF52151">
    <property type="entry name" value="FabD/lysophospholipase-like"/>
    <property type="match status" value="1"/>
</dbReference>
<feature type="short sequence motif" description="DGA/G" evidence="2">
    <location>
        <begin position="176"/>
        <end position="178"/>
    </location>
</feature>
<organism evidence="4 5">
    <name type="scientific">Candidatus Methylomirabilis lanthanidiphila</name>
    <dbReference type="NCBI Taxonomy" id="2211376"/>
    <lineage>
        <taxon>Bacteria</taxon>
        <taxon>Candidatus Methylomirabilota</taxon>
        <taxon>Candidatus Methylomirabilia</taxon>
        <taxon>Candidatus Methylomirabilales</taxon>
        <taxon>Candidatus Methylomirabilaceae</taxon>
        <taxon>Candidatus Methylomirabilis</taxon>
    </lineage>
</organism>
<feature type="short sequence motif" description="GXSXG" evidence="2">
    <location>
        <begin position="44"/>
        <end position="48"/>
    </location>
</feature>
<gene>
    <name evidence="4" type="primary">cotR</name>
    <name evidence="4" type="ORF">MELA_00087</name>
</gene>
<keyword evidence="2" id="KW-0442">Lipid degradation</keyword>
<sequence>MSDGFYILSVDGGGFRGLFAAHLLKRIEEEWQIDWRDRFRLLAGTSTGSILTAGLACGLPAARLAEFYRVHGAAIFAPRFRSRLDVLNLFTSRYSNARLRALLDETFGETTLGEVGVPLVLPAVDIDNGCVHVFKSKFHDEFVRDPKVRVSDAVLASCSAPTYFDPHLVGDYQVVDGGLWANNPSLVATIDAHYRLGIPLENIRVLSVGTGTSKTFYPRSAGKWRDRLVRSWQGWGIASRWQRSKLLDLILNLQSANAHNMLCLLLGESPRDPKRVLRLTFESDHPLPMDSTHKQSEWVTKADHAFTHNAARITDFLSIPGATR</sequence>
<dbReference type="Proteomes" id="UP000334340">
    <property type="component" value="Unassembled WGS sequence"/>
</dbReference>
<dbReference type="GO" id="GO:0016787">
    <property type="term" value="F:hydrolase activity"/>
    <property type="evidence" value="ECO:0007669"/>
    <property type="project" value="UniProtKB-UniRule"/>
</dbReference>
<dbReference type="PANTHER" id="PTHR24138">
    <property type="entry name" value="INTRACELLLAR PHOSPHOLIPASE A FAMILY"/>
    <property type="match status" value="1"/>
</dbReference>
<dbReference type="CDD" id="cd07199">
    <property type="entry name" value="Pat17_PNPLA8_PNPLA9_like"/>
    <property type="match status" value="1"/>
</dbReference>
<dbReference type="PROSITE" id="PS51635">
    <property type="entry name" value="PNPLA"/>
    <property type="match status" value="1"/>
</dbReference>
<name>A0A564ZEN9_9BACT</name>
<dbReference type="InterPro" id="IPR047156">
    <property type="entry name" value="Teg/CotR/CapV-like"/>
</dbReference>
<keyword evidence="1 2" id="KW-0443">Lipid metabolism</keyword>
<feature type="active site" description="Proton acceptor" evidence="2">
    <location>
        <position position="176"/>
    </location>
</feature>
<keyword evidence="2 4" id="KW-0378">Hydrolase</keyword>
<dbReference type="InterPro" id="IPR016035">
    <property type="entry name" value="Acyl_Trfase/lysoPLipase"/>
</dbReference>
<protein>
    <submittedName>
        <fullName evidence="4">Sporulation hydrolase CotR</fullName>
        <ecNumber evidence="4">3.1.1.-</ecNumber>
    </submittedName>
</protein>